<dbReference type="HAMAP" id="MF_01486">
    <property type="entry name" value="RecC"/>
    <property type="match status" value="1"/>
</dbReference>
<evidence type="ECO:0000256" key="1">
    <source>
        <dbReference type="ARBA" id="ARBA00022722"/>
    </source>
</evidence>
<dbReference type="EMBL" id="JAUOPG010000002">
    <property type="protein sequence ID" value="MDO6452547.1"/>
    <property type="molecule type" value="Genomic_DNA"/>
</dbReference>
<evidence type="ECO:0000256" key="2">
    <source>
        <dbReference type="ARBA" id="ARBA00022741"/>
    </source>
</evidence>
<evidence type="ECO:0000256" key="4">
    <source>
        <dbReference type="ARBA" id="ARBA00022801"/>
    </source>
</evidence>
<reference evidence="12" key="1">
    <citation type="submission" date="2023-07" db="EMBL/GenBank/DDBJ databases">
        <title>Genome content predicts the carbon catabolic preferences of heterotrophic bacteria.</title>
        <authorList>
            <person name="Gralka M."/>
        </authorList>
    </citation>
    <scope>NUCLEOTIDE SEQUENCE</scope>
    <source>
        <strain evidence="12">I2M16</strain>
    </source>
</reference>
<evidence type="ECO:0000256" key="10">
    <source>
        <dbReference type="HAMAP-Rule" id="MF_01486"/>
    </source>
</evidence>
<dbReference type="NCBIfam" id="TIGR01450">
    <property type="entry name" value="recC"/>
    <property type="match status" value="1"/>
</dbReference>
<dbReference type="Pfam" id="PF04257">
    <property type="entry name" value="Exonuc_V_gamma"/>
    <property type="match status" value="1"/>
</dbReference>
<evidence type="ECO:0000256" key="9">
    <source>
        <dbReference type="ARBA" id="ARBA00023204"/>
    </source>
</evidence>
<comment type="subunit">
    <text evidence="10">Heterotrimer of RecB, RecC and RecD. All subunits contribute to DNA-binding.</text>
</comment>
<dbReference type="Pfam" id="PF17946">
    <property type="entry name" value="RecC_C"/>
    <property type="match status" value="1"/>
</dbReference>
<keyword evidence="1 10" id="KW-0540">Nuclease</keyword>
<evidence type="ECO:0000256" key="5">
    <source>
        <dbReference type="ARBA" id="ARBA00022806"/>
    </source>
</evidence>
<dbReference type="CDD" id="cd22353">
    <property type="entry name" value="RecC_C-like"/>
    <property type="match status" value="1"/>
</dbReference>
<comment type="similarity">
    <text evidence="10">Belongs to the RecC family.</text>
</comment>
<dbReference type="SUPFAM" id="SSF52540">
    <property type="entry name" value="P-loop containing nucleoside triphosphate hydrolases"/>
    <property type="match status" value="2"/>
</dbReference>
<dbReference type="GO" id="GO:0008854">
    <property type="term" value="F:exodeoxyribonuclease V activity"/>
    <property type="evidence" value="ECO:0007669"/>
    <property type="project" value="InterPro"/>
</dbReference>
<evidence type="ECO:0000313" key="13">
    <source>
        <dbReference type="Proteomes" id="UP001169862"/>
    </source>
</evidence>
<dbReference type="PANTHER" id="PTHR30591">
    <property type="entry name" value="RECBCD ENZYME SUBUNIT RECC"/>
    <property type="match status" value="1"/>
</dbReference>
<evidence type="ECO:0000256" key="7">
    <source>
        <dbReference type="ARBA" id="ARBA00022840"/>
    </source>
</evidence>
<dbReference type="InterPro" id="IPR041500">
    <property type="entry name" value="RecC_C"/>
</dbReference>
<accession>A0AAW7XG35</accession>
<dbReference type="InterPro" id="IPR011335">
    <property type="entry name" value="Restrct_endonuc-II-like"/>
</dbReference>
<dbReference type="GO" id="GO:0000724">
    <property type="term" value="P:double-strand break repair via homologous recombination"/>
    <property type="evidence" value="ECO:0007669"/>
    <property type="project" value="UniProtKB-UniRule"/>
</dbReference>
<dbReference type="InterPro" id="IPR013986">
    <property type="entry name" value="DExx_box_DNA_helicase_dom_sf"/>
</dbReference>
<comment type="function">
    <text evidence="10">A helicase/nuclease that prepares dsDNA breaks (DSB) for recombinational DNA repair. Binds to DSBs and unwinds DNA via a highly rapid and processive ATP-dependent bidirectional helicase activity. Unwinds dsDNA until it encounters a Chi (crossover hotspot instigator) sequence from the 3' direction. Cuts ssDNA a few nucleotides 3' to the Chi site. The properties and activities of the enzyme are changed at Chi. The Chi-altered holoenzyme produces a long 3'-ssDNA overhang and facilitates RecA-binding to the ssDNA for homologous DNA recombination and repair. Holoenzyme degrades any linearized DNA that is unable to undergo homologous recombination. In the holoenzyme this subunit recognizes the wild-type Chi sequence, and when added to isolated RecB increases its ATP-dependent helicase processivity.</text>
</comment>
<dbReference type="Proteomes" id="UP001169862">
    <property type="component" value="Unassembled WGS sequence"/>
</dbReference>
<evidence type="ECO:0000256" key="6">
    <source>
        <dbReference type="ARBA" id="ARBA00022839"/>
    </source>
</evidence>
<evidence type="ECO:0000313" key="12">
    <source>
        <dbReference type="EMBL" id="MDO6452547.1"/>
    </source>
</evidence>
<dbReference type="AlphaFoldDB" id="A0AAW7XG35"/>
<dbReference type="SUPFAM" id="SSF52980">
    <property type="entry name" value="Restriction endonuclease-like"/>
    <property type="match status" value="1"/>
</dbReference>
<dbReference type="GO" id="GO:0003678">
    <property type="term" value="F:DNA helicase activity"/>
    <property type="evidence" value="ECO:0007669"/>
    <property type="project" value="UniProtKB-UniRule"/>
</dbReference>
<keyword evidence="6 10" id="KW-0269">Exonuclease</keyword>
<feature type="domain" description="RecC C-terminal" evidence="11">
    <location>
        <begin position="804"/>
        <end position="1022"/>
    </location>
</feature>
<dbReference type="PANTHER" id="PTHR30591:SF1">
    <property type="entry name" value="RECBCD ENZYME SUBUNIT RECC"/>
    <property type="match status" value="1"/>
</dbReference>
<keyword evidence="9 10" id="KW-0234">DNA repair</keyword>
<dbReference type="Gene3D" id="1.10.10.160">
    <property type="match status" value="1"/>
</dbReference>
<dbReference type="Gene3D" id="3.40.50.300">
    <property type="entry name" value="P-loop containing nucleotide triphosphate hydrolases"/>
    <property type="match status" value="2"/>
</dbReference>
<dbReference type="GO" id="GO:0005524">
    <property type="term" value="F:ATP binding"/>
    <property type="evidence" value="ECO:0007669"/>
    <property type="project" value="UniProtKB-UniRule"/>
</dbReference>
<dbReference type="InterPro" id="IPR006697">
    <property type="entry name" value="RecC"/>
</dbReference>
<keyword evidence="5 10" id="KW-0347">Helicase</keyword>
<proteinExistence type="inferred from homology"/>
<keyword evidence="3 10" id="KW-0227">DNA damage</keyword>
<keyword evidence="4 10" id="KW-0378">Hydrolase</keyword>
<evidence type="ECO:0000256" key="3">
    <source>
        <dbReference type="ARBA" id="ARBA00022763"/>
    </source>
</evidence>
<keyword evidence="8 10" id="KW-0238">DNA-binding</keyword>
<evidence type="ECO:0000259" key="11">
    <source>
        <dbReference type="Pfam" id="PF17946"/>
    </source>
</evidence>
<dbReference type="PIRSF" id="PIRSF000980">
    <property type="entry name" value="RecC"/>
    <property type="match status" value="1"/>
</dbReference>
<dbReference type="Gene3D" id="1.10.10.990">
    <property type="match status" value="1"/>
</dbReference>
<dbReference type="Gene3D" id="3.40.50.10930">
    <property type="match status" value="1"/>
</dbReference>
<dbReference type="GO" id="GO:0009338">
    <property type="term" value="C:exodeoxyribonuclease V complex"/>
    <property type="evidence" value="ECO:0007669"/>
    <property type="project" value="InterPro"/>
</dbReference>
<comment type="miscellaneous">
    <text evidence="10">In the RecBCD complex, RecB has a slow 3'-5' helicase, an exonuclease activity and loads RecA onto ssDNA, RecD has a fast 5'-3' helicase activity, while RecC stimulates the ATPase and processivity of the RecB helicase and contributes to recognition of the Chi site.</text>
</comment>
<dbReference type="RefSeq" id="WP_303548585.1">
    <property type="nucleotide sequence ID" value="NZ_JAUOPG010000002.1"/>
</dbReference>
<evidence type="ECO:0000256" key="8">
    <source>
        <dbReference type="ARBA" id="ARBA00023125"/>
    </source>
</evidence>
<dbReference type="GO" id="GO:0003677">
    <property type="term" value="F:DNA binding"/>
    <property type="evidence" value="ECO:0007669"/>
    <property type="project" value="UniProtKB-UniRule"/>
</dbReference>
<keyword evidence="2 10" id="KW-0547">Nucleotide-binding</keyword>
<name>A0AAW7XG35_9GAMM</name>
<organism evidence="12 13">
    <name type="scientific">Neptunomonas phycophila</name>
    <dbReference type="NCBI Taxonomy" id="1572645"/>
    <lineage>
        <taxon>Bacteria</taxon>
        <taxon>Pseudomonadati</taxon>
        <taxon>Pseudomonadota</taxon>
        <taxon>Gammaproteobacteria</taxon>
        <taxon>Oceanospirillales</taxon>
        <taxon>Oceanospirillaceae</taxon>
        <taxon>Neptunomonas</taxon>
    </lineage>
</organism>
<dbReference type="InterPro" id="IPR027417">
    <property type="entry name" value="P-loop_NTPase"/>
</dbReference>
<comment type="caution">
    <text evidence="12">The sequence shown here is derived from an EMBL/GenBank/DDBJ whole genome shotgun (WGS) entry which is preliminary data.</text>
</comment>
<sequence>MLYVYHSNALDHLRDLLVEMVKRSPLDDPFLPDQILVQSPGMAQWLKLELAEQLGIAANIEFPLPASFLWKVFVSVLDDVPKRSAYNKDSMTWVLMRILPNVIKDSGFEVLHSYLEQDSNPLRHYHLCAKIADLYDQYLVYRPDWIASWESGSSEPATGDDAWQPVLWRALVADTQARGLPHWHRANMYETFVKALSARTSDLAGIPPRIFVFGISALPQNYLEALVALGNTVDVHLMIANPCRHYWGDIIDPSYLAKLNRLWLGKGIDPESHHYDSGHPLLSSMGKLGRDYLHMIQQMSLEEVGLFGEPHYDSLLHAVQSDILELHNRTCASESDDFSFQSFAQDKSIQVHSNYSAMREVEVLQDQLLAMFEADDSLKPRDIIVMMPDVASYAPYIDAVFGNASEHAYLPYSISDRSADQEIPLIANFLSVISLNQSRFGAPEILDLLELPATLRCFDLSAAEFEQLRRWVNESGIHWGLDSQSREDLDGVSFHQNSWQFGMDRLFCGYAMGDVEDLWQSIAPYGGVTGISSAALGQLAAFLQVLSDVRLLFAQSLTANEWIEQVHALTHRLYVADERDQEALELIYKALESLRETISEVHYQAAIPAEVIQDYLKEQLGNQRSTQRFLSGQVNFCTLMPMRAIPFKVVCLLGMNDSDYPRALPPMGFDLMVEHPRKGDRSRRDDDRYLFLEAMLSARDILYISYVGRSIADNSPRVPSVLVSELLEYCDQAYGAASDSHITSGDLIKEITTVHPLTAYSASYFLTDESERLFSYNERWLSAHESSPVTSFLTRKLDPPELEVVELSDLIRFYRDPIRFFFERRLQIFFSTEADVLSEEEPFESAGLSNYLLRKQLLTASLNQNDLAKVGEFVTQTGLLPVGIAGQRELTQRIKDVSELHEKLQPFMTTSQPTRVEVDLNLQLTSLQSLTLQGWIDQSYPDHFLKFDVVKVSGKHVFASWIQHLATCAAGYDKPTYFRGLSDLVKLQPVPIAEAKEQLVRLLTTYVDGLCFPVSWLPDSGYFLLDLAGKGEEFVLKKAREKFESTQSGEWASLYVQRTYPEWAHFEPGLLKNQRALFDGMARYLELNQE</sequence>
<keyword evidence="7 10" id="KW-0067">ATP-binding</keyword>
<protein>
    <recommendedName>
        <fullName evidence="10">RecBCD enzyme subunit RecC</fullName>
    </recommendedName>
    <alternativeName>
        <fullName evidence="10">Exonuclease V subunit RecC</fullName>
        <shortName evidence="10">ExoV subunit RecC</shortName>
    </alternativeName>
    <alternativeName>
        <fullName evidence="10">Helicase/nuclease RecBCD subunit RecC</fullName>
    </alternativeName>
</protein>
<gene>
    <name evidence="10 12" type="primary">recC</name>
    <name evidence="12" type="ORF">Q4490_03120</name>
</gene>